<comment type="catalytic activity">
    <reaction evidence="13">
        <text>a (3S)-3-hydroxyacyl-CoA + NAD(+) = a 3-oxoacyl-CoA + NADH + H(+)</text>
        <dbReference type="Rhea" id="RHEA:22432"/>
        <dbReference type="ChEBI" id="CHEBI:15378"/>
        <dbReference type="ChEBI" id="CHEBI:57318"/>
        <dbReference type="ChEBI" id="CHEBI:57540"/>
        <dbReference type="ChEBI" id="CHEBI:57945"/>
        <dbReference type="ChEBI" id="CHEBI:90726"/>
        <dbReference type="EC" id="1.1.1.35"/>
    </reaction>
</comment>
<dbReference type="Proteomes" id="UP001348149">
    <property type="component" value="Unassembled WGS sequence"/>
</dbReference>
<dbReference type="Pfam" id="PF00725">
    <property type="entry name" value="3HCDH"/>
    <property type="match status" value="2"/>
</dbReference>
<dbReference type="Gene3D" id="3.40.50.720">
    <property type="entry name" value="NAD(P)-binding Rossmann-like Domain"/>
    <property type="match status" value="1"/>
</dbReference>
<dbReference type="RefSeq" id="WP_326296001.1">
    <property type="nucleotide sequence ID" value="NZ_JAYLLH010000003.1"/>
</dbReference>
<dbReference type="EMBL" id="JAYLLH010000003">
    <property type="protein sequence ID" value="MEC3860378.1"/>
    <property type="molecule type" value="Genomic_DNA"/>
</dbReference>
<keyword evidence="4" id="KW-0276">Fatty acid metabolism</keyword>
<reference evidence="16 17" key="1">
    <citation type="submission" date="2024-01" db="EMBL/GenBank/DDBJ databases">
        <title>Mesobacterium rodlantinim sp. nov., isolated from shallow sea hydrothermal systems off Kueishantao Island.</title>
        <authorList>
            <person name="Su Z."/>
            <person name="Tang K."/>
        </authorList>
    </citation>
    <scope>NUCLEOTIDE SEQUENCE [LARGE SCALE GENOMIC DNA]</scope>
    <source>
        <strain evidence="16 17">TK19101</strain>
    </source>
</reference>
<evidence type="ECO:0000256" key="9">
    <source>
        <dbReference type="ARBA" id="ARBA00023140"/>
    </source>
</evidence>
<keyword evidence="11" id="KW-0456">Lyase</keyword>
<evidence type="ECO:0000256" key="1">
    <source>
        <dbReference type="ARBA" id="ARBA00004275"/>
    </source>
</evidence>
<dbReference type="CDD" id="cd06558">
    <property type="entry name" value="crotonase-like"/>
    <property type="match status" value="1"/>
</dbReference>
<name>A0ABU6HFY6_9RHOB</name>
<dbReference type="Pfam" id="PF02737">
    <property type="entry name" value="3HCDH_N"/>
    <property type="match status" value="1"/>
</dbReference>
<comment type="subunit">
    <text evidence="3">Monomer.</text>
</comment>
<dbReference type="InterPro" id="IPR006176">
    <property type="entry name" value="3-OHacyl-CoA_DH_NAD-bd"/>
</dbReference>
<feature type="domain" description="3-hydroxyacyl-CoA dehydrogenase C-terminal" evidence="14">
    <location>
        <begin position="455"/>
        <end position="538"/>
    </location>
</feature>
<comment type="subcellular location">
    <subcellularLocation>
        <location evidence="1">Peroxisome</location>
    </subcellularLocation>
</comment>
<dbReference type="InterPro" id="IPR001753">
    <property type="entry name" value="Enoyl-CoA_hydra/iso"/>
</dbReference>
<keyword evidence="12" id="KW-0511">Multifunctional enzyme</keyword>
<protein>
    <submittedName>
        <fullName evidence="16">Enoyl-CoA hydratase-related protein</fullName>
    </submittedName>
</protein>
<evidence type="ECO:0000256" key="5">
    <source>
        <dbReference type="ARBA" id="ARBA00022963"/>
    </source>
</evidence>
<evidence type="ECO:0000259" key="14">
    <source>
        <dbReference type="Pfam" id="PF00725"/>
    </source>
</evidence>
<evidence type="ECO:0000313" key="17">
    <source>
        <dbReference type="Proteomes" id="UP001348149"/>
    </source>
</evidence>
<keyword evidence="5" id="KW-0442">Lipid degradation</keyword>
<organism evidence="16 17">
    <name type="scientific">Mesobacterium hydrothermale</name>
    <dbReference type="NCBI Taxonomy" id="3111907"/>
    <lineage>
        <taxon>Bacteria</taxon>
        <taxon>Pseudomonadati</taxon>
        <taxon>Pseudomonadota</taxon>
        <taxon>Alphaproteobacteria</taxon>
        <taxon>Rhodobacterales</taxon>
        <taxon>Roseobacteraceae</taxon>
        <taxon>Mesobacterium</taxon>
    </lineage>
</organism>
<feature type="domain" description="3-hydroxyacyl-CoA dehydrogenase C-terminal" evidence="14">
    <location>
        <begin position="573"/>
        <end position="654"/>
    </location>
</feature>
<comment type="caution">
    <text evidence="16">The sequence shown here is derived from an EMBL/GenBank/DDBJ whole genome shotgun (WGS) entry which is preliminary data.</text>
</comment>
<dbReference type="Pfam" id="PF00378">
    <property type="entry name" value="ECH_1"/>
    <property type="match status" value="1"/>
</dbReference>
<dbReference type="SUPFAM" id="SSF52096">
    <property type="entry name" value="ClpP/crotonase"/>
    <property type="match status" value="1"/>
</dbReference>
<dbReference type="Gene3D" id="1.10.1040.50">
    <property type="match status" value="1"/>
</dbReference>
<evidence type="ECO:0000256" key="4">
    <source>
        <dbReference type="ARBA" id="ARBA00022832"/>
    </source>
</evidence>
<evidence type="ECO:0000256" key="2">
    <source>
        <dbReference type="ARBA" id="ARBA00005005"/>
    </source>
</evidence>
<keyword evidence="17" id="KW-1185">Reference proteome</keyword>
<proteinExistence type="predicted"/>
<dbReference type="PANTHER" id="PTHR23309">
    <property type="entry name" value="3-HYDROXYACYL-COA DEHYROGENASE"/>
    <property type="match status" value="1"/>
</dbReference>
<keyword evidence="6" id="KW-0560">Oxidoreductase</keyword>
<feature type="domain" description="3-hydroxyacyl-CoA dehydrogenase NAD binding" evidence="15">
    <location>
        <begin position="294"/>
        <end position="378"/>
    </location>
</feature>
<accession>A0ABU6HFY6</accession>
<comment type="pathway">
    <text evidence="2">Lipid metabolism; fatty acid beta-oxidation.</text>
</comment>
<dbReference type="InterPro" id="IPR008927">
    <property type="entry name" value="6-PGluconate_DH-like_C_sf"/>
</dbReference>
<dbReference type="SUPFAM" id="SSF51735">
    <property type="entry name" value="NAD(P)-binding Rossmann-fold domains"/>
    <property type="match status" value="1"/>
</dbReference>
<keyword evidence="9" id="KW-0576">Peroxisome</keyword>
<keyword evidence="7" id="KW-0520">NAD</keyword>
<keyword evidence="8" id="KW-0443">Lipid metabolism</keyword>
<dbReference type="PANTHER" id="PTHR23309:SF49">
    <property type="entry name" value="PEROXISOMAL BIFUNCTIONAL ENZYME"/>
    <property type="match status" value="1"/>
</dbReference>
<evidence type="ECO:0000259" key="15">
    <source>
        <dbReference type="Pfam" id="PF02737"/>
    </source>
</evidence>
<keyword evidence="10" id="KW-0413">Isomerase</keyword>
<gene>
    <name evidence="16" type="ORF">VK792_03705</name>
</gene>
<evidence type="ECO:0000313" key="16">
    <source>
        <dbReference type="EMBL" id="MEC3860378.1"/>
    </source>
</evidence>
<evidence type="ECO:0000256" key="3">
    <source>
        <dbReference type="ARBA" id="ARBA00011245"/>
    </source>
</evidence>
<evidence type="ECO:0000256" key="6">
    <source>
        <dbReference type="ARBA" id="ARBA00023002"/>
    </source>
</evidence>
<evidence type="ECO:0000256" key="7">
    <source>
        <dbReference type="ARBA" id="ARBA00023027"/>
    </source>
</evidence>
<dbReference type="SUPFAM" id="SSF48179">
    <property type="entry name" value="6-phosphogluconate dehydrogenase C-terminal domain-like"/>
    <property type="match status" value="2"/>
</dbReference>
<dbReference type="Gene3D" id="3.90.226.10">
    <property type="entry name" value="2-enoyl-CoA Hydratase, Chain A, domain 1"/>
    <property type="match status" value="1"/>
</dbReference>
<dbReference type="InterPro" id="IPR036291">
    <property type="entry name" value="NAD(P)-bd_dom_sf"/>
</dbReference>
<evidence type="ECO:0000256" key="13">
    <source>
        <dbReference type="ARBA" id="ARBA00049556"/>
    </source>
</evidence>
<evidence type="ECO:0000256" key="10">
    <source>
        <dbReference type="ARBA" id="ARBA00023235"/>
    </source>
</evidence>
<dbReference type="InterPro" id="IPR006108">
    <property type="entry name" value="3HC_DH_C"/>
</dbReference>
<dbReference type="InterPro" id="IPR029045">
    <property type="entry name" value="ClpP/crotonase-like_dom_sf"/>
</dbReference>
<sequence>MAETGKYSVIDGVAVMLLHHPPVNALTPAVILALDTQLTQALDDPAVSEILLIGEGRVFCSGTEIAEFNSDGDAAPLAELCQRLEISPKPVVAALHGLALGPGLELAMAAHYRVAHPATQVGLPEVKLGLVPGAGGSQRLPRLVGPKAALDLLLSGASRSVRDVALKGLIDRLDDQPPLKAGQAFCRSLRDADVGPRPTRDRREALAGFAAYQQDFVRRRAQIEGQPETAPAEIVNCVEAAALLPFDAGSEYERAAYEASVVSDQSRALRHAFFAERRISQTAKPQAEGLTLDTVAVLGAGGLATQIAAALLLAGLRVDWGVQDSQLLHDCHTRLRQTLDQTIAVGRLDTAGRDKALARLSQGLSAEMVTRAGIVLHAARGQGAVPVPDRTPRLVCFAGGVDQVGLRFTPPVTLSRLVEVVEGPNANDAQLDAAFLLAQKLNRLAVHTVSGGVTIAERMLAACHRAADALVDSGLSPYEVDAAMLSWGWRRPPFQLRDLLGLEPTASLVRAKGAQNWTSVIMAAGRRGRGQGGGFYDYPTGQGPKPSRAVLGAVNAVRPAHRGMSKATAQALIVAAMANEGARILADGWAAYPSDIDVVCMYAMDFPRWRGGPMMAADLMGLFTAVRAMNAFDHPDDAFWEPHKLVNDLVKNGRGFGSLNG</sequence>
<evidence type="ECO:0000256" key="11">
    <source>
        <dbReference type="ARBA" id="ARBA00023239"/>
    </source>
</evidence>
<evidence type="ECO:0000256" key="12">
    <source>
        <dbReference type="ARBA" id="ARBA00023268"/>
    </source>
</evidence>
<evidence type="ECO:0000256" key="8">
    <source>
        <dbReference type="ARBA" id="ARBA00023098"/>
    </source>
</evidence>